<feature type="domain" description="DTW" evidence="5">
    <location>
        <begin position="41"/>
        <end position="238"/>
    </location>
</feature>
<evidence type="ECO:0000313" key="6">
    <source>
        <dbReference type="EMBL" id="MCS4556991.1"/>
    </source>
</evidence>
<keyword evidence="7" id="KW-1185">Reference proteome</keyword>
<dbReference type="EC" id="2.5.1.25" evidence="1"/>
<protein>
    <recommendedName>
        <fullName evidence="1">tRNA-uridine aminocarboxypropyltransferase</fullName>
        <ecNumber evidence="1">2.5.1.25</ecNumber>
    </recommendedName>
</protein>
<name>A0ABT2FKY3_9GAMM</name>
<dbReference type="InterPro" id="IPR039262">
    <property type="entry name" value="DTWD2/TAPT"/>
</dbReference>
<dbReference type="RefSeq" id="WP_238896410.1">
    <property type="nucleotide sequence ID" value="NZ_JAKOGG010000006.1"/>
</dbReference>
<dbReference type="PANTHER" id="PTHR21392:SF1">
    <property type="entry name" value="TRNA-URIDINE AMINOCARBOXYPROPYLTRANSFERASE"/>
    <property type="match status" value="1"/>
</dbReference>
<evidence type="ECO:0000256" key="1">
    <source>
        <dbReference type="ARBA" id="ARBA00012386"/>
    </source>
</evidence>
<evidence type="ECO:0000256" key="2">
    <source>
        <dbReference type="ARBA" id="ARBA00022679"/>
    </source>
</evidence>
<keyword evidence="4" id="KW-0819">tRNA processing</keyword>
<dbReference type="Proteomes" id="UP001201549">
    <property type="component" value="Unassembled WGS sequence"/>
</dbReference>
<dbReference type="EMBL" id="JAKOGG010000006">
    <property type="protein sequence ID" value="MCS4556991.1"/>
    <property type="molecule type" value="Genomic_DNA"/>
</dbReference>
<gene>
    <name evidence="6" type="ORF">L9G74_11100</name>
</gene>
<organism evidence="6 7">
    <name type="scientific">Shewanella electrica</name>
    <dbReference type="NCBI Taxonomy" id="515560"/>
    <lineage>
        <taxon>Bacteria</taxon>
        <taxon>Pseudomonadati</taxon>
        <taxon>Pseudomonadota</taxon>
        <taxon>Gammaproteobacteria</taxon>
        <taxon>Alteromonadales</taxon>
        <taxon>Shewanellaceae</taxon>
        <taxon>Shewanella</taxon>
    </lineage>
</organism>
<reference evidence="6 7" key="1">
    <citation type="submission" date="2022-02" db="EMBL/GenBank/DDBJ databases">
        <authorList>
            <person name="Zhuang L."/>
        </authorList>
    </citation>
    <scope>NUCLEOTIDE SEQUENCE [LARGE SCALE GENOMIC DNA]</scope>
    <source>
        <strain evidence="6 7">C32</strain>
    </source>
</reference>
<accession>A0ABT2FKY3</accession>
<evidence type="ECO:0000313" key="7">
    <source>
        <dbReference type="Proteomes" id="UP001201549"/>
    </source>
</evidence>
<proteinExistence type="predicted"/>
<dbReference type="InterPro" id="IPR005636">
    <property type="entry name" value="DTW"/>
</dbReference>
<dbReference type="Pfam" id="PF03942">
    <property type="entry name" value="DTW"/>
    <property type="match status" value="1"/>
</dbReference>
<dbReference type="PANTHER" id="PTHR21392">
    <property type="entry name" value="TRNA-URIDINE AMINOCARBOXYPROPYLTRANSFERASE 2"/>
    <property type="match status" value="1"/>
</dbReference>
<keyword evidence="3" id="KW-0949">S-adenosyl-L-methionine</keyword>
<evidence type="ECO:0000256" key="4">
    <source>
        <dbReference type="ARBA" id="ARBA00022694"/>
    </source>
</evidence>
<sequence length="258" mass="28850">MPLDVEVNCATAAQQPPHAVHRLFDYRQSLATRPYASRGNKVLRCRRCMLPQTVCTCAWRKPCESNAAFALVMYDTEVLKPSNSGRLIADLIPDTHAFLWSRTAPDAGLLALLADPQYQAYLVFPAEYALEQQQVVPQLPTTSDDTSAKKPLFILLDGCWREAVKMFRKSPYLHHLPMLSFSPESIAHYRLRKGQRDFQLGTAEVAVLTLQACGEQANADALSDWFNLFVECSLLGRSHNKTASLDSIAALRTIVAQR</sequence>
<evidence type="ECO:0000256" key="3">
    <source>
        <dbReference type="ARBA" id="ARBA00022691"/>
    </source>
</evidence>
<reference evidence="7" key="2">
    <citation type="submission" date="2023-07" db="EMBL/GenBank/DDBJ databases">
        <title>Shewanella mangrovi sp. nov., an acetaldehyde- degrading bacterium isolated from mangrove sediment.</title>
        <authorList>
            <person name="Liu Y."/>
        </authorList>
    </citation>
    <scope>NUCLEOTIDE SEQUENCE [LARGE SCALE GENOMIC DNA]</scope>
    <source>
        <strain evidence="7">C32</strain>
    </source>
</reference>
<comment type="caution">
    <text evidence="6">The sequence shown here is derived from an EMBL/GenBank/DDBJ whole genome shotgun (WGS) entry which is preliminary data.</text>
</comment>
<evidence type="ECO:0000259" key="5">
    <source>
        <dbReference type="SMART" id="SM01144"/>
    </source>
</evidence>
<keyword evidence="2" id="KW-0808">Transferase</keyword>
<dbReference type="SMART" id="SM01144">
    <property type="entry name" value="DTW"/>
    <property type="match status" value="1"/>
</dbReference>